<dbReference type="OrthoDB" id="8588347at2"/>
<dbReference type="Pfam" id="PF01047">
    <property type="entry name" value="MarR"/>
    <property type="match status" value="1"/>
</dbReference>
<evidence type="ECO:0000256" key="3">
    <source>
        <dbReference type="ARBA" id="ARBA00023163"/>
    </source>
</evidence>
<dbReference type="SMART" id="SM00347">
    <property type="entry name" value="HTH_MARR"/>
    <property type="match status" value="1"/>
</dbReference>
<dbReference type="AlphaFoldDB" id="A0A494Y4V2"/>
<comment type="caution">
    <text evidence="5">The sequence shown here is derived from an EMBL/GenBank/DDBJ whole genome shotgun (WGS) entry which is preliminary data.</text>
</comment>
<dbReference type="PROSITE" id="PS01117">
    <property type="entry name" value="HTH_MARR_1"/>
    <property type="match status" value="1"/>
</dbReference>
<dbReference type="PANTHER" id="PTHR33164:SF13">
    <property type="entry name" value="4-HYDROXYPHENYLACETATE CATABOLISM PROTEIN"/>
    <property type="match status" value="1"/>
</dbReference>
<keyword evidence="1" id="KW-0805">Transcription regulation</keyword>
<dbReference type="SUPFAM" id="SSF46785">
    <property type="entry name" value="Winged helix' DNA-binding domain"/>
    <property type="match status" value="1"/>
</dbReference>
<keyword evidence="6" id="KW-1185">Reference proteome</keyword>
<keyword evidence="2" id="KW-0238">DNA-binding</keyword>
<dbReference type="RefSeq" id="WP_121084874.1">
    <property type="nucleotide sequence ID" value="NZ_RBZU01000002.1"/>
</dbReference>
<dbReference type="NCBIfam" id="TIGR02337">
    <property type="entry name" value="HpaR"/>
    <property type="match status" value="1"/>
</dbReference>
<accession>A0A494Y4V2</accession>
<keyword evidence="3" id="KW-0804">Transcription</keyword>
<evidence type="ECO:0000256" key="1">
    <source>
        <dbReference type="ARBA" id="ARBA00023015"/>
    </source>
</evidence>
<evidence type="ECO:0000313" key="5">
    <source>
        <dbReference type="EMBL" id="RKP57671.1"/>
    </source>
</evidence>
<evidence type="ECO:0000256" key="2">
    <source>
        <dbReference type="ARBA" id="ARBA00023125"/>
    </source>
</evidence>
<dbReference type="InterPro" id="IPR036388">
    <property type="entry name" value="WH-like_DNA-bd_sf"/>
</dbReference>
<dbReference type="InterPro" id="IPR039422">
    <property type="entry name" value="MarR/SlyA-like"/>
</dbReference>
<dbReference type="InterPro" id="IPR036390">
    <property type="entry name" value="WH_DNA-bd_sf"/>
</dbReference>
<dbReference type="InterPro" id="IPR012712">
    <property type="entry name" value="HpaR/FarR"/>
</dbReference>
<evidence type="ECO:0000259" key="4">
    <source>
        <dbReference type="PROSITE" id="PS50995"/>
    </source>
</evidence>
<dbReference type="GO" id="GO:0003677">
    <property type="term" value="F:DNA binding"/>
    <property type="evidence" value="ECO:0007669"/>
    <property type="project" value="UniProtKB-KW"/>
</dbReference>
<feature type="domain" description="HTH marR-type" evidence="4">
    <location>
        <begin position="31"/>
        <end position="163"/>
    </location>
</feature>
<dbReference type="InterPro" id="IPR000835">
    <property type="entry name" value="HTH_MarR-typ"/>
</dbReference>
<dbReference type="Gene3D" id="1.10.10.10">
    <property type="entry name" value="Winged helix-like DNA-binding domain superfamily/Winged helix DNA-binding domain"/>
    <property type="match status" value="1"/>
</dbReference>
<gene>
    <name evidence="5" type="primary">hpaR</name>
    <name evidence="5" type="ORF">D7S86_06945</name>
</gene>
<dbReference type="GO" id="GO:0006950">
    <property type="term" value="P:response to stress"/>
    <property type="evidence" value="ECO:0007669"/>
    <property type="project" value="TreeGrafter"/>
</dbReference>
<dbReference type="GO" id="GO:0003700">
    <property type="term" value="F:DNA-binding transcription factor activity"/>
    <property type="evidence" value="ECO:0007669"/>
    <property type="project" value="InterPro"/>
</dbReference>
<dbReference type="InterPro" id="IPR023187">
    <property type="entry name" value="Tscrpt_reg_MarR-type_CS"/>
</dbReference>
<name>A0A494Y4V2_9BURK</name>
<dbReference type="EMBL" id="RBZU01000002">
    <property type="protein sequence ID" value="RKP57671.1"/>
    <property type="molecule type" value="Genomic_DNA"/>
</dbReference>
<reference evidence="5 6" key="1">
    <citation type="submission" date="2018-10" db="EMBL/GenBank/DDBJ databases">
        <title>Robbsia sp. DHC34, isolated from soil.</title>
        <authorList>
            <person name="Gao Z.-H."/>
            <person name="Qiu L.-H."/>
        </authorList>
    </citation>
    <scope>NUCLEOTIDE SEQUENCE [LARGE SCALE GENOMIC DNA]</scope>
    <source>
        <strain evidence="5 6">DHC34</strain>
    </source>
</reference>
<dbReference type="Proteomes" id="UP000270342">
    <property type="component" value="Unassembled WGS sequence"/>
</dbReference>
<dbReference type="PROSITE" id="PS50995">
    <property type="entry name" value="HTH_MARR_2"/>
    <property type="match status" value="1"/>
</dbReference>
<organism evidence="5 6">
    <name type="scientific">Pararobbsia silviterrae</name>
    <dbReference type="NCBI Taxonomy" id="1792498"/>
    <lineage>
        <taxon>Bacteria</taxon>
        <taxon>Pseudomonadati</taxon>
        <taxon>Pseudomonadota</taxon>
        <taxon>Betaproteobacteria</taxon>
        <taxon>Burkholderiales</taxon>
        <taxon>Burkholderiaceae</taxon>
        <taxon>Pararobbsia</taxon>
    </lineage>
</organism>
<protein>
    <submittedName>
        <fullName evidence="5">Homoprotocatechuate degradation operon regulator HpaR</fullName>
    </submittedName>
</protein>
<proteinExistence type="predicted"/>
<dbReference type="GO" id="GO:0045892">
    <property type="term" value="P:negative regulation of DNA-templated transcription"/>
    <property type="evidence" value="ECO:0007669"/>
    <property type="project" value="InterPro"/>
</dbReference>
<sequence length="174" mass="19478">MPSAKKTSVIKRNAADTALTGFAPMTSRSFERSLPMLLMRARDAVMQRFRPHLREHDVTEQQWRILRVLAEQHGIDMQSLAERSYIQAASLSRTIPLLEGRGLVERSPDPADQRRSRVSLSKAGRTLFDAMVQESAEIYAQLETEIGGPQLREIYRMLDGLIALDPGATAASDD</sequence>
<evidence type="ECO:0000313" key="6">
    <source>
        <dbReference type="Proteomes" id="UP000270342"/>
    </source>
</evidence>
<dbReference type="PANTHER" id="PTHR33164">
    <property type="entry name" value="TRANSCRIPTIONAL REGULATOR, MARR FAMILY"/>
    <property type="match status" value="1"/>
</dbReference>